<gene>
    <name evidence="7" type="ORF">ENG63_04305</name>
</gene>
<evidence type="ECO:0000256" key="6">
    <source>
        <dbReference type="SAM" id="Phobius"/>
    </source>
</evidence>
<evidence type="ECO:0000256" key="4">
    <source>
        <dbReference type="ARBA" id="ARBA00022989"/>
    </source>
</evidence>
<keyword evidence="4 6" id="KW-1133">Transmembrane helix</keyword>
<dbReference type="PANTHER" id="PTHR30093:SF44">
    <property type="entry name" value="TYPE II SECRETION SYSTEM CORE PROTEIN G"/>
    <property type="match status" value="1"/>
</dbReference>
<evidence type="ECO:0000256" key="5">
    <source>
        <dbReference type="ARBA" id="ARBA00023136"/>
    </source>
</evidence>
<name>A0A7C0Y538_DESA2</name>
<dbReference type="EMBL" id="DRBS01000166">
    <property type="protein sequence ID" value="HDD44068.1"/>
    <property type="molecule type" value="Genomic_DNA"/>
</dbReference>
<dbReference type="PRINTS" id="PR00813">
    <property type="entry name" value="BCTERIALGSPG"/>
</dbReference>
<evidence type="ECO:0000256" key="3">
    <source>
        <dbReference type="ARBA" id="ARBA00022692"/>
    </source>
</evidence>
<evidence type="ECO:0000256" key="2">
    <source>
        <dbReference type="ARBA" id="ARBA00022481"/>
    </source>
</evidence>
<feature type="transmembrane region" description="Helical" evidence="6">
    <location>
        <begin position="6"/>
        <end position="25"/>
    </location>
</feature>
<dbReference type="GO" id="GO:0015627">
    <property type="term" value="C:type II protein secretion system complex"/>
    <property type="evidence" value="ECO:0007669"/>
    <property type="project" value="InterPro"/>
</dbReference>
<dbReference type="InterPro" id="IPR000983">
    <property type="entry name" value="Bac_GSPG_pilin"/>
</dbReference>
<keyword evidence="3 6" id="KW-0812">Transmembrane</keyword>
<keyword evidence="5 6" id="KW-0472">Membrane</keyword>
<accession>A0A7C0Y538</accession>
<keyword evidence="2" id="KW-0488">Methylation</keyword>
<dbReference type="Gene3D" id="3.30.700.10">
    <property type="entry name" value="Glycoprotein, Type 4 Pilin"/>
    <property type="match status" value="1"/>
</dbReference>
<comment type="caution">
    <text evidence="7">The sequence shown here is derived from an EMBL/GenBank/DDBJ whole genome shotgun (WGS) entry which is preliminary data.</text>
</comment>
<evidence type="ECO:0000313" key="7">
    <source>
        <dbReference type="EMBL" id="HDD44068.1"/>
    </source>
</evidence>
<dbReference type="InterPro" id="IPR045584">
    <property type="entry name" value="Pilin-like"/>
</dbReference>
<organism evidence="7">
    <name type="scientific">Desulfofervidus auxilii</name>
    <dbReference type="NCBI Taxonomy" id="1621989"/>
    <lineage>
        <taxon>Bacteria</taxon>
        <taxon>Pseudomonadati</taxon>
        <taxon>Thermodesulfobacteriota</taxon>
        <taxon>Candidatus Desulfofervidia</taxon>
        <taxon>Candidatus Desulfofervidales</taxon>
        <taxon>Candidatus Desulfofervidaceae</taxon>
        <taxon>Candidatus Desulfofervidus</taxon>
    </lineage>
</organism>
<dbReference type="SUPFAM" id="SSF54523">
    <property type="entry name" value="Pili subunits"/>
    <property type="match status" value="1"/>
</dbReference>
<evidence type="ECO:0000256" key="1">
    <source>
        <dbReference type="ARBA" id="ARBA00004167"/>
    </source>
</evidence>
<dbReference type="PANTHER" id="PTHR30093">
    <property type="entry name" value="GENERAL SECRETION PATHWAY PROTEIN G"/>
    <property type="match status" value="1"/>
</dbReference>
<dbReference type="InterPro" id="IPR012902">
    <property type="entry name" value="N_methyl_site"/>
</dbReference>
<sequence length="145" mass="16094">MNKEGFALIELLVVLVIVAILATIATPQFIKMIKRGYDAAALSDIRNIKNTLEGYYAENQRYPKGNWDEVKNDLGIDASHNVEVAYQGSADAYGIATQHIYGKRVFATSSGTEYIWYKFKPCKFSAPNSGLNAAGFESQGWNRGF</sequence>
<dbReference type="AlphaFoldDB" id="A0A7C0Y538"/>
<dbReference type="Pfam" id="PF07963">
    <property type="entry name" value="N_methyl"/>
    <property type="match status" value="1"/>
</dbReference>
<dbReference type="GO" id="GO:0016020">
    <property type="term" value="C:membrane"/>
    <property type="evidence" value="ECO:0007669"/>
    <property type="project" value="UniProtKB-SubCell"/>
</dbReference>
<reference evidence="7" key="1">
    <citation type="journal article" date="2020" name="mSystems">
        <title>Genome- and Community-Level Interaction Insights into Carbon Utilization and Element Cycling Functions of Hydrothermarchaeota in Hydrothermal Sediment.</title>
        <authorList>
            <person name="Zhou Z."/>
            <person name="Liu Y."/>
            <person name="Xu W."/>
            <person name="Pan J."/>
            <person name="Luo Z.H."/>
            <person name="Li M."/>
        </authorList>
    </citation>
    <scope>NUCLEOTIDE SEQUENCE [LARGE SCALE GENOMIC DNA]</scope>
    <source>
        <strain evidence="7">HyVt-233</strain>
    </source>
</reference>
<dbReference type="GO" id="GO:0015628">
    <property type="term" value="P:protein secretion by the type II secretion system"/>
    <property type="evidence" value="ECO:0007669"/>
    <property type="project" value="InterPro"/>
</dbReference>
<dbReference type="NCBIfam" id="TIGR02532">
    <property type="entry name" value="IV_pilin_GFxxxE"/>
    <property type="match status" value="1"/>
</dbReference>
<comment type="subcellular location">
    <subcellularLocation>
        <location evidence="1">Membrane</location>
        <topology evidence="1">Single-pass membrane protein</topology>
    </subcellularLocation>
</comment>
<dbReference type="Proteomes" id="UP000886289">
    <property type="component" value="Unassembled WGS sequence"/>
</dbReference>
<proteinExistence type="predicted"/>
<protein>
    <submittedName>
        <fullName evidence="7">Type II secretion system protein</fullName>
    </submittedName>
</protein>